<evidence type="ECO:0000313" key="3">
    <source>
        <dbReference type="EMBL" id="PAV68304.1"/>
    </source>
</evidence>
<gene>
    <name evidence="3" type="ORF">WR25_12954</name>
</gene>
<protein>
    <recommendedName>
        <fullName evidence="2">Ground-like domain-containing protein</fullName>
    </recommendedName>
</protein>
<dbReference type="InterPro" id="IPR007284">
    <property type="entry name" value="Ground-like_dom"/>
</dbReference>
<evidence type="ECO:0000256" key="1">
    <source>
        <dbReference type="SAM" id="SignalP"/>
    </source>
</evidence>
<keyword evidence="1" id="KW-0732">Signal</keyword>
<reference evidence="3 4" key="1">
    <citation type="journal article" date="2017" name="Curr. Biol.">
        <title>Genome architecture and evolution of a unichromosomal asexual nematode.</title>
        <authorList>
            <person name="Fradin H."/>
            <person name="Zegar C."/>
            <person name="Gutwein M."/>
            <person name="Lucas J."/>
            <person name="Kovtun M."/>
            <person name="Corcoran D."/>
            <person name="Baugh L.R."/>
            <person name="Kiontke K."/>
            <person name="Gunsalus K."/>
            <person name="Fitch D.H."/>
            <person name="Piano F."/>
        </authorList>
    </citation>
    <scope>NUCLEOTIDE SEQUENCE [LARGE SCALE GENOMIC DNA]</scope>
    <source>
        <strain evidence="3">PF1309</strain>
    </source>
</reference>
<feature type="domain" description="Ground-like" evidence="2">
    <location>
        <begin position="102"/>
        <end position="172"/>
    </location>
</feature>
<dbReference type="OrthoDB" id="5812274at2759"/>
<dbReference type="STRING" id="2018661.A0A2A2K2Z3"/>
<evidence type="ECO:0000313" key="4">
    <source>
        <dbReference type="Proteomes" id="UP000218231"/>
    </source>
</evidence>
<accession>A0A2A2K2Z3</accession>
<keyword evidence="4" id="KW-1185">Reference proteome</keyword>
<sequence length="184" mass="20365">MLIFVVISCFVNFLAEGFLFPSSGNGCCSPCPPPPVCAPVNPCPPMQIQMCQPAPVAQTQTCCTPMVSSCGTGCKKEKMKRMKRGITNFRDKRQSELVEVGDAKCNSDDLKNVIIQNIDRVTSIAKKRIQLEAERILGGRYNVICARGDFSYITSTMVYCQHTVGDVTCYVFKQLSDSSQRRMV</sequence>
<comment type="caution">
    <text evidence="3">The sequence shown here is derived from an EMBL/GenBank/DDBJ whole genome shotgun (WGS) entry which is preliminary data.</text>
</comment>
<name>A0A2A2K2Z3_9BILA</name>
<evidence type="ECO:0000259" key="2">
    <source>
        <dbReference type="Pfam" id="PF04155"/>
    </source>
</evidence>
<proteinExistence type="predicted"/>
<feature type="signal peptide" evidence="1">
    <location>
        <begin position="1"/>
        <end position="17"/>
    </location>
</feature>
<dbReference type="Pfam" id="PF04155">
    <property type="entry name" value="Ground-like"/>
    <property type="match status" value="1"/>
</dbReference>
<dbReference type="EMBL" id="LIAE01009773">
    <property type="protein sequence ID" value="PAV68304.1"/>
    <property type="molecule type" value="Genomic_DNA"/>
</dbReference>
<feature type="chain" id="PRO_5013036541" description="Ground-like domain-containing protein" evidence="1">
    <location>
        <begin position="18"/>
        <end position="184"/>
    </location>
</feature>
<dbReference type="AlphaFoldDB" id="A0A2A2K2Z3"/>
<dbReference type="Proteomes" id="UP000218231">
    <property type="component" value="Unassembled WGS sequence"/>
</dbReference>
<organism evidence="3 4">
    <name type="scientific">Diploscapter pachys</name>
    <dbReference type="NCBI Taxonomy" id="2018661"/>
    <lineage>
        <taxon>Eukaryota</taxon>
        <taxon>Metazoa</taxon>
        <taxon>Ecdysozoa</taxon>
        <taxon>Nematoda</taxon>
        <taxon>Chromadorea</taxon>
        <taxon>Rhabditida</taxon>
        <taxon>Rhabditina</taxon>
        <taxon>Rhabditomorpha</taxon>
        <taxon>Rhabditoidea</taxon>
        <taxon>Rhabditidae</taxon>
        <taxon>Diploscapter</taxon>
    </lineage>
</organism>